<keyword evidence="2" id="KW-0472">Membrane</keyword>
<feature type="region of interest" description="Disordered" evidence="1">
    <location>
        <begin position="1"/>
        <end position="67"/>
    </location>
</feature>
<feature type="transmembrane region" description="Helical" evidence="2">
    <location>
        <begin position="68"/>
        <end position="88"/>
    </location>
</feature>
<keyword evidence="2" id="KW-1133">Transmembrane helix</keyword>
<sequence>MESFNTKCKRKSRRRLSTTSGKVPGRVTGDHVVLERHGDGDRHVRDHQQSCSSPTRPRERRHAEAPRLDRTTVGFTLILVVSLVGTAIGSFLPPHYTGLLGFVPMLMGLWRMQWWCTKVEDEIVEGEVEAGLQSPSTCDAISQYEKLETPNAQSEATEAQAASGHAVSGEPPLTLDNGVKNYEKSTETTKTRASRCLSAVLSAHTIKNVGVTLANGGDNVAIYVPVLVT</sequence>
<evidence type="ECO:0000256" key="1">
    <source>
        <dbReference type="SAM" id="MobiDB-lite"/>
    </source>
</evidence>
<protein>
    <submittedName>
        <fullName evidence="3">Unnamed protein product</fullName>
    </submittedName>
</protein>
<dbReference type="AlphaFoldDB" id="A0A9W6TV62"/>
<dbReference type="Proteomes" id="UP001165083">
    <property type="component" value="Unassembled WGS sequence"/>
</dbReference>
<gene>
    <name evidence="3" type="ORF">Plil01_000830700</name>
</gene>
<dbReference type="OrthoDB" id="3791566at2759"/>
<keyword evidence="2" id="KW-0812">Transmembrane</keyword>
<keyword evidence="4" id="KW-1185">Reference proteome</keyword>
<reference evidence="3" key="1">
    <citation type="submission" date="2023-04" db="EMBL/GenBank/DDBJ databases">
        <title>Phytophthora lilii NBRC 32176.</title>
        <authorList>
            <person name="Ichikawa N."/>
            <person name="Sato H."/>
            <person name="Tonouchi N."/>
        </authorList>
    </citation>
    <scope>NUCLEOTIDE SEQUENCE</scope>
    <source>
        <strain evidence="3">NBRC 32176</strain>
    </source>
</reference>
<dbReference type="EMBL" id="BSXW01000396">
    <property type="protein sequence ID" value="GMF21133.1"/>
    <property type="molecule type" value="Genomic_DNA"/>
</dbReference>
<feature type="region of interest" description="Disordered" evidence="1">
    <location>
        <begin position="157"/>
        <end position="187"/>
    </location>
</feature>
<organism evidence="3 4">
    <name type="scientific">Phytophthora lilii</name>
    <dbReference type="NCBI Taxonomy" id="2077276"/>
    <lineage>
        <taxon>Eukaryota</taxon>
        <taxon>Sar</taxon>
        <taxon>Stramenopiles</taxon>
        <taxon>Oomycota</taxon>
        <taxon>Peronosporomycetes</taxon>
        <taxon>Peronosporales</taxon>
        <taxon>Peronosporaceae</taxon>
        <taxon>Phytophthora</taxon>
    </lineage>
</organism>
<name>A0A9W6TV62_9STRA</name>
<evidence type="ECO:0000313" key="4">
    <source>
        <dbReference type="Proteomes" id="UP001165083"/>
    </source>
</evidence>
<evidence type="ECO:0000256" key="2">
    <source>
        <dbReference type="SAM" id="Phobius"/>
    </source>
</evidence>
<accession>A0A9W6TV62</accession>
<comment type="caution">
    <text evidence="3">The sequence shown here is derived from an EMBL/GenBank/DDBJ whole genome shotgun (WGS) entry which is preliminary data.</text>
</comment>
<proteinExistence type="predicted"/>
<feature type="compositionally biased region" description="Basic residues" evidence="1">
    <location>
        <begin position="7"/>
        <end position="16"/>
    </location>
</feature>
<feature type="compositionally biased region" description="Basic and acidic residues" evidence="1">
    <location>
        <begin position="28"/>
        <end position="48"/>
    </location>
</feature>
<evidence type="ECO:0000313" key="3">
    <source>
        <dbReference type="EMBL" id="GMF21133.1"/>
    </source>
</evidence>